<evidence type="ECO:0000313" key="3">
    <source>
        <dbReference type="Proteomes" id="UP000001555"/>
    </source>
</evidence>
<dbReference type="Proteomes" id="UP000001555">
    <property type="component" value="Unassembled WGS sequence"/>
</dbReference>
<keyword evidence="3" id="KW-1185">Reference proteome</keyword>
<proteinExistence type="predicted"/>
<evidence type="ECO:0000313" key="1">
    <source>
        <dbReference type="EMBL" id="EEC16906.1"/>
    </source>
</evidence>
<dbReference type="Gene3D" id="3.30.420.10">
    <property type="entry name" value="Ribonuclease H-like superfamily/Ribonuclease H"/>
    <property type="match status" value="1"/>
</dbReference>
<evidence type="ECO:0000313" key="2">
    <source>
        <dbReference type="EnsemblMetazoa" id="ISCW013086-PA"/>
    </source>
</evidence>
<dbReference type="PaxDb" id="6945-B7QDI4"/>
<sequence length="127" mass="14557">MSRGSGIIKKRILQTTANKAKENRLQKVKKLLQHFKADRVQKLLFMDKRIFTVEVTRNSQNHRQLLSPAARNSGKRRIRPMTLFPKSATVWGGIIATGKTPLDFINKGVEINAAYYQEKILRKTVLP</sequence>
<dbReference type="VEuPathDB" id="VectorBase:ISCI013086"/>
<dbReference type="AlphaFoldDB" id="B7QDI4"/>
<dbReference type="EMBL" id="DS914053">
    <property type="protein sequence ID" value="EEC16906.1"/>
    <property type="molecule type" value="Genomic_DNA"/>
</dbReference>
<accession>B7QDI4</accession>
<dbReference type="GO" id="GO:0003676">
    <property type="term" value="F:nucleic acid binding"/>
    <property type="evidence" value="ECO:0007669"/>
    <property type="project" value="InterPro"/>
</dbReference>
<dbReference type="EnsemblMetazoa" id="ISCW013086-RA">
    <property type="protein sequence ID" value="ISCW013086-PA"/>
    <property type="gene ID" value="ISCW013086"/>
</dbReference>
<dbReference type="EMBL" id="ABJB011090847">
    <property type="status" value="NOT_ANNOTATED_CDS"/>
    <property type="molecule type" value="Genomic_DNA"/>
</dbReference>
<gene>
    <name evidence="1" type="ORF">IscW_ISCW013086</name>
</gene>
<dbReference type="InParanoid" id="B7QDI4"/>
<dbReference type="PANTHER" id="PTHR46068">
    <property type="entry name" value="PROTEIN CBG27172"/>
    <property type="match status" value="1"/>
</dbReference>
<organism>
    <name type="scientific">Ixodes scapularis</name>
    <name type="common">Black-legged tick</name>
    <name type="synonym">Deer tick</name>
    <dbReference type="NCBI Taxonomy" id="6945"/>
    <lineage>
        <taxon>Eukaryota</taxon>
        <taxon>Metazoa</taxon>
        <taxon>Ecdysozoa</taxon>
        <taxon>Arthropoda</taxon>
        <taxon>Chelicerata</taxon>
        <taxon>Arachnida</taxon>
        <taxon>Acari</taxon>
        <taxon>Parasitiformes</taxon>
        <taxon>Ixodida</taxon>
        <taxon>Ixodoidea</taxon>
        <taxon>Ixodidae</taxon>
        <taxon>Ixodinae</taxon>
        <taxon>Ixodes</taxon>
    </lineage>
</organism>
<dbReference type="VEuPathDB" id="VectorBase:ISCW013086"/>
<dbReference type="PANTHER" id="PTHR46068:SF1">
    <property type="entry name" value="TRANSPOSASE IS30-LIKE HTH DOMAIN-CONTAINING PROTEIN"/>
    <property type="match status" value="1"/>
</dbReference>
<dbReference type="HOGENOM" id="CLU_1972938_0_0_1"/>
<reference evidence="1 3" key="1">
    <citation type="submission" date="2008-03" db="EMBL/GenBank/DDBJ databases">
        <title>Annotation of Ixodes scapularis.</title>
        <authorList>
            <consortium name="Ixodes scapularis Genome Project Consortium"/>
            <person name="Caler E."/>
            <person name="Hannick L.I."/>
            <person name="Bidwell S."/>
            <person name="Joardar V."/>
            <person name="Thiagarajan M."/>
            <person name="Amedeo P."/>
            <person name="Galinsky K.J."/>
            <person name="Schobel S."/>
            <person name="Inman J."/>
            <person name="Hostetler J."/>
            <person name="Miller J."/>
            <person name="Hammond M."/>
            <person name="Megy K."/>
            <person name="Lawson D."/>
            <person name="Kodira C."/>
            <person name="Sutton G."/>
            <person name="Meyer J."/>
            <person name="Hill C.A."/>
            <person name="Birren B."/>
            <person name="Nene V."/>
            <person name="Collins F."/>
            <person name="Alarcon-Chaidez F."/>
            <person name="Wikel S."/>
            <person name="Strausberg R."/>
        </authorList>
    </citation>
    <scope>NUCLEOTIDE SEQUENCE [LARGE SCALE GENOMIC DNA]</scope>
    <source>
        <strain evidence="3">Wikel</strain>
        <strain evidence="1">Wikel colony</strain>
    </source>
</reference>
<reference evidence="2" key="2">
    <citation type="submission" date="2020-05" db="UniProtKB">
        <authorList>
            <consortium name="EnsemblMetazoa"/>
        </authorList>
    </citation>
    <scope>IDENTIFICATION</scope>
    <source>
        <strain evidence="2">wikel</strain>
    </source>
</reference>
<protein>
    <submittedName>
        <fullName evidence="1 2">Uncharacterized protein</fullName>
    </submittedName>
</protein>
<name>B7QDI4_IXOSC</name>
<dbReference type="InterPro" id="IPR036397">
    <property type="entry name" value="RNaseH_sf"/>
</dbReference>